<keyword evidence="2" id="KW-1185">Reference proteome</keyword>
<comment type="caution">
    <text evidence="1">The sequence shown here is derived from an EMBL/GenBank/DDBJ whole genome shotgun (WGS) entry which is preliminary data.</text>
</comment>
<gene>
    <name evidence="1" type="ORF">QF206_08395</name>
</gene>
<reference evidence="1 2" key="1">
    <citation type="submission" date="2023-04" db="EMBL/GenBank/DDBJ databases">
        <title>Klugiella caeni sp. nov. isolated from the sludge of biochemical tank.</title>
        <authorList>
            <person name="Geng K."/>
        </authorList>
    </citation>
    <scope>NUCLEOTIDE SEQUENCE [LARGE SCALE GENOMIC DNA]</scope>
    <source>
        <strain evidence="1 2">YN-L-19</strain>
    </source>
</reference>
<dbReference type="EMBL" id="JASATX010000003">
    <property type="protein sequence ID" value="MDI2098978.1"/>
    <property type="molecule type" value="Genomic_DNA"/>
</dbReference>
<proteinExistence type="predicted"/>
<evidence type="ECO:0000313" key="1">
    <source>
        <dbReference type="EMBL" id="MDI2098978.1"/>
    </source>
</evidence>
<dbReference type="Pfam" id="PF19420">
    <property type="entry name" value="DDAH_eukar"/>
    <property type="match status" value="1"/>
</dbReference>
<dbReference type="NCBIfam" id="NF045659">
    <property type="entry name" value="DiMArgaseDdahMtb"/>
    <property type="match status" value="1"/>
</dbReference>
<dbReference type="Proteomes" id="UP001321506">
    <property type="component" value="Unassembled WGS sequence"/>
</dbReference>
<dbReference type="RefSeq" id="WP_281488765.1">
    <property type="nucleotide sequence ID" value="NZ_JASATX010000003.1"/>
</dbReference>
<dbReference type="SUPFAM" id="SSF55909">
    <property type="entry name" value="Pentein"/>
    <property type="match status" value="1"/>
</dbReference>
<accession>A0AAW6TAG8</accession>
<organism evidence="1 2">
    <name type="scientific">Ruicaihuangia caeni</name>
    <dbReference type="NCBI Taxonomy" id="3042517"/>
    <lineage>
        <taxon>Bacteria</taxon>
        <taxon>Bacillati</taxon>
        <taxon>Actinomycetota</taxon>
        <taxon>Actinomycetes</taxon>
        <taxon>Micrococcales</taxon>
        <taxon>Microbacteriaceae</taxon>
        <taxon>Ruicaihuangia</taxon>
    </lineage>
</organism>
<dbReference type="AlphaFoldDB" id="A0AAW6TAG8"/>
<dbReference type="GO" id="GO:0019546">
    <property type="term" value="P:L-arginine deiminase pathway"/>
    <property type="evidence" value="ECO:0007669"/>
    <property type="project" value="TreeGrafter"/>
</dbReference>
<name>A0AAW6TAG8_9MICO</name>
<evidence type="ECO:0000313" key="2">
    <source>
        <dbReference type="Proteomes" id="UP001321506"/>
    </source>
</evidence>
<sequence length="282" mass="31236">MTLTRPASAAAHREAVPRRVLMCRPTWFTVAYRINPWMHPEQHTDRELAMRQWQHLYDTYRSLGFEVELIDPVEELPDMVYAANGGFVIDGVAYGASFVYPERQPEAQWYNEWFKQNGFELREPRHINEGEGDFLLVGGVILAGTGFRSDSSSHAEVAAAFNREVITLRLVDPSFYHLDTAVAVLDSTAAGPAAIAFLPEAFDEASQATLRERFPGAIEVDRASADVFGLNAFSDGKNVVVAAQATSMHEQLKDAGYTPVPVDLSELKRGGGGIKCCTLELR</sequence>
<dbReference type="PANTHER" id="PTHR47271:SF2">
    <property type="entry name" value="ARGININE DEIMINASE"/>
    <property type="match status" value="1"/>
</dbReference>
<dbReference type="PANTHER" id="PTHR47271">
    <property type="entry name" value="ARGININE DEIMINASE"/>
    <property type="match status" value="1"/>
</dbReference>
<dbReference type="Gene3D" id="3.75.10.10">
    <property type="entry name" value="L-arginine/glycine Amidinotransferase, Chain A"/>
    <property type="match status" value="1"/>
</dbReference>
<protein>
    <submittedName>
        <fullName evidence="1">Arginine deiminase-related protein</fullName>
    </submittedName>
</protein>
<dbReference type="GO" id="GO:0016990">
    <property type="term" value="F:arginine deiminase activity"/>
    <property type="evidence" value="ECO:0007669"/>
    <property type="project" value="TreeGrafter"/>
</dbReference>